<evidence type="ECO:0000259" key="1">
    <source>
        <dbReference type="Pfam" id="PF12645"/>
    </source>
</evidence>
<feature type="domain" description="Helix-turn-helix conjugative transposon-like" evidence="1">
    <location>
        <begin position="16"/>
        <end position="74"/>
    </location>
</feature>
<proteinExistence type="predicted"/>
<reference evidence="2 3" key="1">
    <citation type="submission" date="2020-10" db="EMBL/GenBank/DDBJ databases">
        <title>ChiBAC.</title>
        <authorList>
            <person name="Zenner C."/>
            <person name="Hitch T.C.A."/>
            <person name="Clavel T."/>
        </authorList>
    </citation>
    <scope>NUCLEOTIDE SEQUENCE [LARGE SCALE GENOMIC DNA]</scope>
    <source>
        <strain evidence="2 3">DSM 107456</strain>
    </source>
</reference>
<sequence>MTEPIHKGKNLPPVWVIHAASSGDSEAMEQVLRYYDDYMSRLCTRTLYDKDGTPHVCVDTHMKRCLETRLIRAVVRK</sequence>
<organism evidence="2 3">
    <name type="scientific">Pseudoflavonifractor gallinarum</name>
    <dbReference type="NCBI Taxonomy" id="2779352"/>
    <lineage>
        <taxon>Bacteria</taxon>
        <taxon>Bacillati</taxon>
        <taxon>Bacillota</taxon>
        <taxon>Clostridia</taxon>
        <taxon>Eubacteriales</taxon>
        <taxon>Oscillospiraceae</taxon>
        <taxon>Pseudoflavonifractor</taxon>
    </lineage>
</organism>
<dbReference type="Pfam" id="PF12645">
    <property type="entry name" value="HTH_16"/>
    <property type="match status" value="1"/>
</dbReference>
<evidence type="ECO:0000313" key="2">
    <source>
        <dbReference type="EMBL" id="MBE5056373.1"/>
    </source>
</evidence>
<comment type="caution">
    <text evidence="2">The sequence shown here is derived from an EMBL/GenBank/DDBJ whole genome shotgun (WGS) entry which is preliminary data.</text>
</comment>
<dbReference type="EMBL" id="JADCKF010000008">
    <property type="protein sequence ID" value="MBE5056373.1"/>
    <property type="molecule type" value="Genomic_DNA"/>
</dbReference>
<protein>
    <submittedName>
        <fullName evidence="2">Helix-turn-helix domain-containing protein</fullName>
    </submittedName>
</protein>
<keyword evidence="3" id="KW-1185">Reference proteome</keyword>
<dbReference type="RefSeq" id="WP_193538118.1">
    <property type="nucleotide sequence ID" value="NZ_JADCKF010000008.1"/>
</dbReference>
<gene>
    <name evidence="2" type="ORF">INF37_10240</name>
</gene>
<dbReference type="Proteomes" id="UP000806211">
    <property type="component" value="Unassembled WGS sequence"/>
</dbReference>
<dbReference type="InterPro" id="IPR024760">
    <property type="entry name" value="HTH_dom_conjug_TS-like"/>
</dbReference>
<accession>A0ABR9RCD6</accession>
<evidence type="ECO:0000313" key="3">
    <source>
        <dbReference type="Proteomes" id="UP000806211"/>
    </source>
</evidence>
<name>A0ABR9RCD6_9FIRM</name>